<dbReference type="Pfam" id="PF12796">
    <property type="entry name" value="Ank_2"/>
    <property type="match status" value="1"/>
</dbReference>
<organism evidence="2 3">
    <name type="scientific">Opisthorchis viverrini</name>
    <name type="common">Southeast Asian liver fluke</name>
    <dbReference type="NCBI Taxonomy" id="6198"/>
    <lineage>
        <taxon>Eukaryota</taxon>
        <taxon>Metazoa</taxon>
        <taxon>Spiralia</taxon>
        <taxon>Lophotrochozoa</taxon>
        <taxon>Platyhelminthes</taxon>
        <taxon>Trematoda</taxon>
        <taxon>Digenea</taxon>
        <taxon>Opisthorchiida</taxon>
        <taxon>Opisthorchiata</taxon>
        <taxon>Opisthorchiidae</taxon>
        <taxon>Opisthorchis</taxon>
    </lineage>
</organism>
<dbReference type="Gene3D" id="1.25.40.20">
    <property type="entry name" value="Ankyrin repeat-containing domain"/>
    <property type="match status" value="1"/>
</dbReference>
<gene>
    <name evidence="2" type="ORF">X801_05467</name>
</gene>
<dbReference type="InterPro" id="IPR002110">
    <property type="entry name" value="Ankyrin_rpt"/>
</dbReference>
<dbReference type="PROSITE" id="PS50297">
    <property type="entry name" value="ANK_REP_REGION"/>
    <property type="match status" value="1"/>
</dbReference>
<evidence type="ECO:0000313" key="2">
    <source>
        <dbReference type="EMBL" id="OON18676.1"/>
    </source>
</evidence>
<dbReference type="AlphaFoldDB" id="A0A1S8WW75"/>
<dbReference type="SUPFAM" id="SSF48403">
    <property type="entry name" value="Ankyrin repeat"/>
    <property type="match status" value="1"/>
</dbReference>
<proteinExistence type="predicted"/>
<keyword evidence="3" id="KW-1185">Reference proteome</keyword>
<dbReference type="EMBL" id="KV893948">
    <property type="protein sequence ID" value="OON18676.1"/>
    <property type="molecule type" value="Genomic_DNA"/>
</dbReference>
<protein>
    <submittedName>
        <fullName evidence="2">Ankyrin repeat protein</fullName>
    </submittedName>
</protein>
<name>A0A1S8WW75_OPIVI</name>
<keyword evidence="1" id="KW-0040">ANK repeat</keyword>
<dbReference type="PROSITE" id="PS50088">
    <property type="entry name" value="ANK_REPEAT"/>
    <property type="match status" value="1"/>
</dbReference>
<reference evidence="2 3" key="1">
    <citation type="submission" date="2015-03" db="EMBL/GenBank/DDBJ databases">
        <title>Draft genome of the nematode, Opisthorchis viverrini.</title>
        <authorList>
            <person name="Mitreva M."/>
        </authorList>
    </citation>
    <scope>NUCLEOTIDE SEQUENCE [LARGE SCALE GENOMIC DNA]</scope>
    <source>
        <strain evidence="2">Khon Kaen</strain>
    </source>
</reference>
<evidence type="ECO:0000256" key="1">
    <source>
        <dbReference type="PROSITE-ProRule" id="PRU00023"/>
    </source>
</evidence>
<dbReference type="SMART" id="SM00248">
    <property type="entry name" value="ANK"/>
    <property type="match status" value="1"/>
</dbReference>
<dbReference type="Proteomes" id="UP000243686">
    <property type="component" value="Unassembled WGS sequence"/>
</dbReference>
<feature type="repeat" description="ANK" evidence="1">
    <location>
        <begin position="38"/>
        <end position="70"/>
    </location>
</feature>
<accession>A0A1S8WW75</accession>
<dbReference type="InterPro" id="IPR036770">
    <property type="entry name" value="Ankyrin_rpt-contain_sf"/>
</dbReference>
<evidence type="ECO:0000313" key="3">
    <source>
        <dbReference type="Proteomes" id="UP000243686"/>
    </source>
</evidence>
<sequence>MDKAIRFKCSRDRNEPVWYPHDAIKKTTGANLDCENAEGETPLMVAARQGYLYLSRVLLEHKPNIDKVNSKCQNVVYMAVEGNDRHVVEFTMYYNFPVFLESSRLHACTGQFK</sequence>